<dbReference type="RefSeq" id="WP_102242931.1">
    <property type="nucleotide sequence ID" value="NZ_CP025704.1"/>
</dbReference>
<dbReference type="Proteomes" id="UP000235584">
    <property type="component" value="Chromosome"/>
</dbReference>
<proteinExistence type="predicted"/>
<reference evidence="1 2" key="1">
    <citation type="submission" date="2018-01" db="EMBL/GenBank/DDBJ databases">
        <title>Complete genome sequence of Bacteriovorax stolpii DSM12778.</title>
        <authorList>
            <person name="Tang B."/>
            <person name="Chang J."/>
        </authorList>
    </citation>
    <scope>NUCLEOTIDE SEQUENCE [LARGE SCALE GENOMIC DNA]</scope>
    <source>
        <strain evidence="1 2">DSM 12778</strain>
    </source>
</reference>
<protein>
    <submittedName>
        <fullName evidence="1">Uncharacterized protein</fullName>
    </submittedName>
</protein>
<dbReference type="KEGG" id="bsto:C0V70_05805"/>
<sequence length="217" mass="25332">MKKTILLFAFLIPLSSFAIVGAETAMMIQLVTNTANQINELEKLVSNAEKYTQRLREYSELTEDHYFRAERTLYLAEELAAKKDVQNLGELNGAIRELKYNMSELKEMMQRYSNVKQDEKRTEYYVEVNKKLNAQEIKRAEKQVANSISAKNTGRASQLTAQNTALLLENQVKMQEVQLEMLKTQKMANRLKAEEMEDKRLEEMNRLKFYKKNSDKN</sequence>
<evidence type="ECO:0000313" key="1">
    <source>
        <dbReference type="EMBL" id="AUN97636.1"/>
    </source>
</evidence>
<evidence type="ECO:0000313" key="2">
    <source>
        <dbReference type="Proteomes" id="UP000235584"/>
    </source>
</evidence>
<gene>
    <name evidence="1" type="ORF">C0V70_05805</name>
</gene>
<name>A0A2K9NQ22_BACTC</name>
<dbReference type="EMBL" id="CP025704">
    <property type="protein sequence ID" value="AUN97636.1"/>
    <property type="molecule type" value="Genomic_DNA"/>
</dbReference>
<organism evidence="1 2">
    <name type="scientific">Bacteriovorax stolpii</name>
    <name type="common">Bdellovibrio stolpii</name>
    <dbReference type="NCBI Taxonomy" id="960"/>
    <lineage>
        <taxon>Bacteria</taxon>
        <taxon>Pseudomonadati</taxon>
        <taxon>Bdellovibrionota</taxon>
        <taxon>Bacteriovoracia</taxon>
        <taxon>Bacteriovoracales</taxon>
        <taxon>Bacteriovoracaceae</taxon>
        <taxon>Bacteriovorax</taxon>
    </lineage>
</organism>
<accession>A0A2K9NQ22</accession>
<keyword evidence="2" id="KW-1185">Reference proteome</keyword>
<dbReference type="AlphaFoldDB" id="A0A2K9NQ22"/>